<reference evidence="3" key="1">
    <citation type="submission" date="2015-08" db="EMBL/GenBank/DDBJ databases">
        <authorList>
            <person name="Varghese N."/>
        </authorList>
    </citation>
    <scope>NUCLEOTIDE SEQUENCE [LARGE SCALE GENOMIC DNA]</scope>
    <source>
        <strain evidence="3">DSM 23407</strain>
    </source>
</reference>
<accession>A0A0K6IB96</accession>
<organism evidence="2 3">
    <name type="scientific">Pannonibacter indicus</name>
    <dbReference type="NCBI Taxonomy" id="466044"/>
    <lineage>
        <taxon>Bacteria</taxon>
        <taxon>Pseudomonadati</taxon>
        <taxon>Pseudomonadota</taxon>
        <taxon>Alphaproteobacteria</taxon>
        <taxon>Hyphomicrobiales</taxon>
        <taxon>Stappiaceae</taxon>
        <taxon>Pannonibacter</taxon>
    </lineage>
</organism>
<dbReference type="SUPFAM" id="SSF53756">
    <property type="entry name" value="UDP-Glycosyltransferase/glycogen phosphorylase"/>
    <property type="match status" value="1"/>
</dbReference>
<keyword evidence="3" id="KW-1185">Reference proteome</keyword>
<gene>
    <name evidence="2" type="ORF">Ga0061067_11834</name>
</gene>
<dbReference type="Proteomes" id="UP000183900">
    <property type="component" value="Unassembled WGS sequence"/>
</dbReference>
<dbReference type="OrthoDB" id="9806708at2"/>
<keyword evidence="2" id="KW-0808">Transferase</keyword>
<dbReference type="AlphaFoldDB" id="A0A0K6IB96"/>
<dbReference type="GO" id="GO:0016757">
    <property type="term" value="F:glycosyltransferase activity"/>
    <property type="evidence" value="ECO:0007669"/>
    <property type="project" value="UniProtKB-ARBA"/>
</dbReference>
<dbReference type="PANTHER" id="PTHR12526">
    <property type="entry name" value="GLYCOSYLTRANSFERASE"/>
    <property type="match status" value="1"/>
</dbReference>
<dbReference type="EMBL" id="CYHE01000018">
    <property type="protein sequence ID" value="CUB00381.1"/>
    <property type="molecule type" value="Genomic_DNA"/>
</dbReference>
<dbReference type="CDD" id="cd03801">
    <property type="entry name" value="GT4_PimA-like"/>
    <property type="match status" value="1"/>
</dbReference>
<dbReference type="PANTHER" id="PTHR12526:SF627">
    <property type="entry name" value="D-RHAMNOSYLTRANSFERASE WBPZ"/>
    <property type="match status" value="1"/>
</dbReference>
<dbReference type="InterPro" id="IPR028098">
    <property type="entry name" value="Glyco_trans_4-like_N"/>
</dbReference>
<dbReference type="Gene3D" id="3.40.50.2000">
    <property type="entry name" value="Glycogen Phosphorylase B"/>
    <property type="match status" value="2"/>
</dbReference>
<feature type="domain" description="Glycosyltransferase subfamily 4-like N-terminal" evidence="1">
    <location>
        <begin position="17"/>
        <end position="187"/>
    </location>
</feature>
<evidence type="ECO:0000313" key="3">
    <source>
        <dbReference type="Proteomes" id="UP000183900"/>
    </source>
</evidence>
<dbReference type="Pfam" id="PF13579">
    <property type="entry name" value="Glyco_trans_4_4"/>
    <property type="match status" value="1"/>
</dbReference>
<protein>
    <submittedName>
        <fullName evidence="2">Glycosyltransferase involved in cell wall bisynthesis</fullName>
    </submittedName>
</protein>
<proteinExistence type="predicted"/>
<dbReference type="Pfam" id="PF13692">
    <property type="entry name" value="Glyco_trans_1_4"/>
    <property type="match status" value="1"/>
</dbReference>
<sequence length="406" mass="43725">MNSQTLRIVHCLRSPIGGTIRHIHDLAKAQAAAGHEVGLVCDSSTGSAFDLAILDRLRPHLALGVTRFAMRRHLTLQDIAAAARLYGSVRALAPDVLHGHGAKGGAYVRLIGSLLRGRKHRPVRVYSPHGGSLHYDPNRFEGRIYHAIERLQNRFTDGLLFVADYEKAAYESKIGALRVPSRVVYNGLLREDFEPVAQQANAADFVYVGMLRQLKGTDLFIDAIYDLTLQTGRRISAIIAGEGPQRAEFEARAAQLGLADCITFTGAMPARRAFAMGRCVVVPSRAEAMPYVVLEAIGAGMPIVATRVGGIPEIFGVHADRLVDSGSSSRLASAMRAVMASPERARAQTAEVRQSIMSTFTAQRMGELVISFYHQLLGIPAVTSTEATSSLAQSASLLAGSSKQGS</sequence>
<evidence type="ECO:0000313" key="2">
    <source>
        <dbReference type="EMBL" id="CUB00381.1"/>
    </source>
</evidence>
<dbReference type="RefSeq" id="WP_055456994.1">
    <property type="nucleotide sequence ID" value="NZ_CYHE01000018.1"/>
</dbReference>
<evidence type="ECO:0000259" key="1">
    <source>
        <dbReference type="Pfam" id="PF13579"/>
    </source>
</evidence>
<name>A0A0K6IB96_9HYPH</name>